<dbReference type="InterPro" id="IPR036373">
    <property type="entry name" value="Ribosomal_bL17_sf"/>
</dbReference>
<dbReference type="Proteomes" id="UP000419144">
    <property type="component" value="Unassembled WGS sequence"/>
</dbReference>
<keyword evidence="3" id="KW-0687">Ribonucleoprotein</keyword>
<dbReference type="GO" id="GO:0003735">
    <property type="term" value="F:structural constituent of ribosome"/>
    <property type="evidence" value="ECO:0007669"/>
    <property type="project" value="InterPro"/>
</dbReference>
<evidence type="ECO:0000256" key="3">
    <source>
        <dbReference type="ARBA" id="ARBA00023274"/>
    </source>
</evidence>
<sequence>MPLLLAPSYKVSRVEVVHRDARNRSTPARMRCCVAPCSPLSRHVCAGVSLTLVFIAIISIFVSSPTLPSPPPRTNAPFQLTMLRWSRLLRGRPPPVMGHAKRMRFAGVDDNPTITHKPWDTSEPLMADYGWERGKLPKFRARSPFHRQQIARRMVTELIRKDYVIVGGARAPALRILADHVVELAKAGDTDSRQQLAYFLHDPLMVDKAFDEYPRRFRDMNAKYAMMTRLKGRRRSDNVAMYFVEYKNRDMSDNHKGEDYTAGPERFFLPPRIIETEKGIQRPPHMQMAFDRWASKFKTEEFHHWWRLRHAKLRYWGVRNVPHPSDVDPLWTEKEEEEWHNEMLANTSDFEDFDLDDDSYEAAGEGGAQGGSSSPPGIGPERQKKY</sequence>
<evidence type="ECO:0000313" key="5">
    <source>
        <dbReference type="EMBL" id="GET87369.1"/>
    </source>
</evidence>
<dbReference type="VEuPathDB" id="TriTrypDB:LtaPh_1601600"/>
<accession>A0A640KIQ7</accession>
<keyword evidence="2 5" id="KW-0689">Ribosomal protein</keyword>
<dbReference type="PANTHER" id="PTHR14413">
    <property type="entry name" value="RIBOSOMAL PROTEIN L17"/>
    <property type="match status" value="1"/>
</dbReference>
<feature type="compositionally biased region" description="Low complexity" evidence="4">
    <location>
        <begin position="371"/>
        <end position="380"/>
    </location>
</feature>
<dbReference type="PANTHER" id="PTHR14413:SF16">
    <property type="entry name" value="LARGE RIBOSOMAL SUBUNIT PROTEIN BL17M"/>
    <property type="match status" value="1"/>
</dbReference>
<dbReference type="GO" id="GO:0006412">
    <property type="term" value="P:translation"/>
    <property type="evidence" value="ECO:0007669"/>
    <property type="project" value="InterPro"/>
</dbReference>
<name>A0A640KIQ7_LEITA</name>
<feature type="region of interest" description="Disordered" evidence="4">
    <location>
        <begin position="342"/>
        <end position="386"/>
    </location>
</feature>
<evidence type="ECO:0000256" key="1">
    <source>
        <dbReference type="ARBA" id="ARBA00008777"/>
    </source>
</evidence>
<dbReference type="Gene3D" id="3.90.1030.10">
    <property type="entry name" value="Ribosomal protein L17"/>
    <property type="match status" value="1"/>
</dbReference>
<dbReference type="AlphaFoldDB" id="A0A640KIQ7"/>
<dbReference type="OrthoDB" id="275000at2759"/>
<dbReference type="FunFam" id="3.90.1030.10:FF:000012">
    <property type="entry name" value="50S ribosomal protein L17, putative"/>
    <property type="match status" value="1"/>
</dbReference>
<feature type="compositionally biased region" description="Acidic residues" evidence="4">
    <location>
        <begin position="349"/>
        <end position="360"/>
    </location>
</feature>
<reference evidence="5" key="1">
    <citation type="submission" date="2019-11" db="EMBL/GenBank/DDBJ databases">
        <title>Leishmania tarentolae CDS.</title>
        <authorList>
            <person name="Goto Y."/>
            <person name="Yamagishi J."/>
        </authorList>
    </citation>
    <scope>NUCLEOTIDE SEQUENCE [LARGE SCALE GENOMIC DNA]</scope>
    <source>
        <strain evidence="5">Parrot Tar II</strain>
    </source>
</reference>
<dbReference type="EMBL" id="BLBS01000020">
    <property type="protein sequence ID" value="GET87369.1"/>
    <property type="molecule type" value="Genomic_DNA"/>
</dbReference>
<comment type="similarity">
    <text evidence="1">Belongs to the bacterial ribosomal protein bL17 family.</text>
</comment>
<dbReference type="Pfam" id="PF01196">
    <property type="entry name" value="Ribosomal_L17"/>
    <property type="match status" value="1"/>
</dbReference>
<evidence type="ECO:0000256" key="2">
    <source>
        <dbReference type="ARBA" id="ARBA00022980"/>
    </source>
</evidence>
<dbReference type="SUPFAM" id="SSF64263">
    <property type="entry name" value="Prokaryotic ribosomal protein L17"/>
    <property type="match status" value="1"/>
</dbReference>
<dbReference type="GO" id="GO:0015934">
    <property type="term" value="C:large ribosomal subunit"/>
    <property type="evidence" value="ECO:0007669"/>
    <property type="project" value="TreeGrafter"/>
</dbReference>
<organism evidence="5 6">
    <name type="scientific">Leishmania tarentolae</name>
    <name type="common">Sauroleishmania tarentolae</name>
    <dbReference type="NCBI Taxonomy" id="5689"/>
    <lineage>
        <taxon>Eukaryota</taxon>
        <taxon>Discoba</taxon>
        <taxon>Euglenozoa</taxon>
        <taxon>Kinetoplastea</taxon>
        <taxon>Metakinetoplastina</taxon>
        <taxon>Trypanosomatida</taxon>
        <taxon>Trypanosomatidae</taxon>
        <taxon>Leishmaniinae</taxon>
        <taxon>Leishmania</taxon>
        <taxon>lizard Leishmania</taxon>
    </lineage>
</organism>
<dbReference type="InterPro" id="IPR000456">
    <property type="entry name" value="Ribosomal_bL17"/>
</dbReference>
<comment type="caution">
    <text evidence="5">The sequence shown here is derived from an EMBL/GenBank/DDBJ whole genome shotgun (WGS) entry which is preliminary data.</text>
</comment>
<evidence type="ECO:0000256" key="4">
    <source>
        <dbReference type="SAM" id="MobiDB-lite"/>
    </source>
</evidence>
<keyword evidence="6" id="KW-1185">Reference proteome</keyword>
<protein>
    <submittedName>
        <fullName evidence="5">50s ribosomal protein L17, putative</fullName>
    </submittedName>
</protein>
<evidence type="ECO:0000313" key="6">
    <source>
        <dbReference type="Proteomes" id="UP000419144"/>
    </source>
</evidence>
<proteinExistence type="inferred from homology"/>
<gene>
    <name evidence="5" type="ORF">LtaPh_1601600</name>
</gene>